<proteinExistence type="predicted"/>
<dbReference type="RefSeq" id="WP_204064197.1">
    <property type="nucleotide sequence ID" value="NZ_BOOJ01000023.1"/>
</dbReference>
<evidence type="ECO:0000313" key="2">
    <source>
        <dbReference type="EMBL" id="GIH91947.1"/>
    </source>
</evidence>
<name>A0A8J3SFH8_9ACTN</name>
<gene>
    <name evidence="2" type="ORF">Psi01_25770</name>
</gene>
<keyword evidence="3" id="KW-1185">Reference proteome</keyword>
<feature type="compositionally biased region" description="Low complexity" evidence="1">
    <location>
        <begin position="120"/>
        <end position="134"/>
    </location>
</feature>
<dbReference type="EMBL" id="BOOJ01000023">
    <property type="protein sequence ID" value="GIH91947.1"/>
    <property type="molecule type" value="Genomic_DNA"/>
</dbReference>
<dbReference type="Proteomes" id="UP000619788">
    <property type="component" value="Unassembled WGS sequence"/>
</dbReference>
<feature type="compositionally biased region" description="Basic and acidic residues" evidence="1">
    <location>
        <begin position="45"/>
        <end position="54"/>
    </location>
</feature>
<organism evidence="2 3">
    <name type="scientific">Planobispora siamensis</name>
    <dbReference type="NCBI Taxonomy" id="936338"/>
    <lineage>
        <taxon>Bacteria</taxon>
        <taxon>Bacillati</taxon>
        <taxon>Actinomycetota</taxon>
        <taxon>Actinomycetes</taxon>
        <taxon>Streptosporangiales</taxon>
        <taxon>Streptosporangiaceae</taxon>
        <taxon>Planobispora</taxon>
    </lineage>
</organism>
<protein>
    <submittedName>
        <fullName evidence="2">Uncharacterized protein</fullName>
    </submittedName>
</protein>
<comment type="caution">
    <text evidence="2">The sequence shown here is derived from an EMBL/GenBank/DDBJ whole genome shotgun (WGS) entry which is preliminary data.</text>
</comment>
<feature type="region of interest" description="Disordered" evidence="1">
    <location>
        <begin position="1"/>
        <end position="141"/>
    </location>
</feature>
<feature type="compositionally biased region" description="Basic and acidic residues" evidence="1">
    <location>
        <begin position="76"/>
        <end position="88"/>
    </location>
</feature>
<sequence>MPDEKVDDTQPTPEKAVEQQGRSDWPRPGEEGYVHPDGTPQSEKQLADNRRAAADRAAAGSTVHGAPLATPGPDPQAERDKAVERAENYDGVTTAEAEEKLTAFVEDKLEEKVGEAGEDTAQSRTTTRRTSASRTAKDTGK</sequence>
<accession>A0A8J3SFH8</accession>
<reference evidence="2 3" key="1">
    <citation type="submission" date="2021-01" db="EMBL/GenBank/DDBJ databases">
        <title>Whole genome shotgun sequence of Planobispora siamensis NBRC 107568.</title>
        <authorList>
            <person name="Komaki H."/>
            <person name="Tamura T."/>
        </authorList>
    </citation>
    <scope>NUCLEOTIDE SEQUENCE [LARGE SCALE GENOMIC DNA]</scope>
    <source>
        <strain evidence="2 3">NBRC 107568</strain>
    </source>
</reference>
<evidence type="ECO:0000256" key="1">
    <source>
        <dbReference type="SAM" id="MobiDB-lite"/>
    </source>
</evidence>
<dbReference type="AlphaFoldDB" id="A0A8J3SFH8"/>
<feature type="compositionally biased region" description="Basic and acidic residues" evidence="1">
    <location>
        <begin position="97"/>
        <end position="115"/>
    </location>
</feature>
<evidence type="ECO:0000313" key="3">
    <source>
        <dbReference type="Proteomes" id="UP000619788"/>
    </source>
</evidence>
<feature type="compositionally biased region" description="Basic and acidic residues" evidence="1">
    <location>
        <begin position="24"/>
        <end position="34"/>
    </location>
</feature>